<keyword evidence="1" id="KW-0479">Metal-binding</keyword>
<dbReference type="PROSITE" id="PS50023">
    <property type="entry name" value="LIM_DOMAIN_2"/>
    <property type="match status" value="1"/>
</dbReference>
<dbReference type="AlphaFoldDB" id="A0A1M7KJI0"/>
<keyword evidence="2" id="KW-0862">Zinc</keyword>
<sequence>MEENKENVLYCSHCGAIISEDYETVDGDIVCIDCVEQHTTTCDRCGAIIWTSESYGDDYTTLCSHCYHNHYTRCSCCDTLLHEDDAYHLDGYDYCSDCYHDEVDKSRSIHDYGYKPEPIFYGDNQRYFGVELEIDGAGKDSDNADEILAIANKDEEHIYIKGDGSLDDGMEIVTHPMSLEYHKNYCWDEIMKKAIYLGYRSHQTSTCGLHVHINRNCFGENRDTQDEVISRILYFIEHHWNEMLKFSRRTEYSMNRWAARYGFEKTGREILDKAKKGNLGRYAAVNLMNYMTIEFRLFRGTLKYNTFIAALELVDAICDLAINLTDEGIAKMSWSEFVDTIKEPELIQYLKERRLYINEEIETQEDM</sequence>
<dbReference type="Gene3D" id="2.10.110.10">
    <property type="entry name" value="Cysteine Rich Protein"/>
    <property type="match status" value="1"/>
</dbReference>
<feature type="domain" description="LIM zinc-binding" evidence="3">
    <location>
        <begin position="40"/>
        <end position="105"/>
    </location>
</feature>
<evidence type="ECO:0000313" key="4">
    <source>
        <dbReference type="EMBL" id="SHM65541.1"/>
    </source>
</evidence>
<dbReference type="RefSeq" id="WP_072951215.1">
    <property type="nucleotide sequence ID" value="NZ_FRCT01000009.1"/>
</dbReference>
<evidence type="ECO:0000256" key="1">
    <source>
        <dbReference type="ARBA" id="ARBA00022723"/>
    </source>
</evidence>
<evidence type="ECO:0000259" key="3">
    <source>
        <dbReference type="PROSITE" id="PS50023"/>
    </source>
</evidence>
<accession>A0A1M7KJI0</accession>
<dbReference type="GO" id="GO:0046872">
    <property type="term" value="F:metal ion binding"/>
    <property type="evidence" value="ECO:0007669"/>
    <property type="project" value="UniProtKB-KW"/>
</dbReference>
<dbReference type="Proteomes" id="UP000184394">
    <property type="component" value="Unassembled WGS sequence"/>
</dbReference>
<evidence type="ECO:0000256" key="2">
    <source>
        <dbReference type="ARBA" id="ARBA00022833"/>
    </source>
</evidence>
<evidence type="ECO:0000313" key="5">
    <source>
        <dbReference type="Proteomes" id="UP000184394"/>
    </source>
</evidence>
<dbReference type="EMBL" id="FRCT01000009">
    <property type="protein sequence ID" value="SHM65541.1"/>
    <property type="molecule type" value="Genomic_DNA"/>
</dbReference>
<dbReference type="OrthoDB" id="1955672at2"/>
<reference evidence="4 5" key="1">
    <citation type="submission" date="2016-11" db="EMBL/GenBank/DDBJ databases">
        <authorList>
            <person name="Jaros S."/>
            <person name="Januszkiewicz K."/>
            <person name="Wedrychowicz H."/>
        </authorList>
    </citation>
    <scope>NUCLEOTIDE SEQUENCE [LARGE SCALE GENOMIC DNA]</scope>
    <source>
        <strain evidence="4 5">Y1</strain>
    </source>
</reference>
<protein>
    <recommendedName>
        <fullName evidence="3">LIM zinc-binding domain-containing protein</fullName>
    </recommendedName>
</protein>
<organism evidence="4 5">
    <name type="scientific">Ruminococcus flavefaciens</name>
    <dbReference type="NCBI Taxonomy" id="1265"/>
    <lineage>
        <taxon>Bacteria</taxon>
        <taxon>Bacillati</taxon>
        <taxon>Bacillota</taxon>
        <taxon>Clostridia</taxon>
        <taxon>Eubacteriales</taxon>
        <taxon>Oscillospiraceae</taxon>
        <taxon>Ruminococcus</taxon>
    </lineage>
</organism>
<proteinExistence type="predicted"/>
<dbReference type="InterPro" id="IPR001781">
    <property type="entry name" value="Znf_LIM"/>
</dbReference>
<name>A0A1M7KJI0_RUMFL</name>
<dbReference type="CDD" id="cd08368">
    <property type="entry name" value="LIM"/>
    <property type="match status" value="1"/>
</dbReference>
<gene>
    <name evidence="4" type="ORF">SAMN04487860_10930</name>
</gene>